<dbReference type="InterPro" id="IPR003339">
    <property type="entry name" value="ABC/ECF_trnsptr_transmembrane"/>
</dbReference>
<dbReference type="eggNOG" id="COG1129">
    <property type="taxonomic scope" value="Bacteria"/>
</dbReference>
<feature type="transmembrane region" description="Helical" evidence="13">
    <location>
        <begin position="665"/>
        <end position="686"/>
    </location>
</feature>
<dbReference type="GO" id="GO:0005524">
    <property type="term" value="F:ATP binding"/>
    <property type="evidence" value="ECO:0007669"/>
    <property type="project" value="UniProtKB-KW"/>
</dbReference>
<keyword evidence="7" id="KW-0547">Nucleotide-binding</keyword>
<dbReference type="InterPro" id="IPR015856">
    <property type="entry name" value="ABC_transpr_CbiO/EcfA_su"/>
</dbReference>
<keyword evidence="9" id="KW-1278">Translocase</keyword>
<dbReference type="SMART" id="SM00382">
    <property type="entry name" value="AAA"/>
    <property type="match status" value="2"/>
</dbReference>
<dbReference type="RefSeq" id="WP_044088631.1">
    <property type="nucleotide sequence ID" value="NZ_JDUW01000002.1"/>
</dbReference>
<evidence type="ECO:0000256" key="8">
    <source>
        <dbReference type="ARBA" id="ARBA00022840"/>
    </source>
</evidence>
<accession>A0A087CR99</accession>
<evidence type="ECO:0000256" key="3">
    <source>
        <dbReference type="ARBA" id="ARBA00005417"/>
    </source>
</evidence>
<keyword evidence="6 13" id="KW-0812">Transmembrane</keyword>
<dbReference type="PANTHER" id="PTHR43553">
    <property type="entry name" value="HEAVY METAL TRANSPORTER"/>
    <property type="match status" value="1"/>
</dbReference>
<evidence type="ECO:0000256" key="11">
    <source>
        <dbReference type="ARBA" id="ARBA00023136"/>
    </source>
</evidence>
<dbReference type="GO" id="GO:0016887">
    <property type="term" value="F:ATP hydrolysis activity"/>
    <property type="evidence" value="ECO:0007669"/>
    <property type="project" value="InterPro"/>
</dbReference>
<dbReference type="OrthoDB" id="501320at2"/>
<evidence type="ECO:0000313" key="15">
    <source>
        <dbReference type="EMBL" id="KFI85799.1"/>
    </source>
</evidence>
<feature type="domain" description="ABC transporter" evidence="14">
    <location>
        <begin position="298"/>
        <end position="549"/>
    </location>
</feature>
<dbReference type="InterPro" id="IPR003439">
    <property type="entry name" value="ABC_transporter-like_ATP-bd"/>
</dbReference>
<dbReference type="Pfam" id="PF02361">
    <property type="entry name" value="CbiQ"/>
    <property type="match status" value="1"/>
</dbReference>
<evidence type="ECO:0000256" key="9">
    <source>
        <dbReference type="ARBA" id="ARBA00022967"/>
    </source>
</evidence>
<proteinExistence type="inferred from homology"/>
<comment type="similarity">
    <text evidence="3">Belongs to the ABC transporter superfamily.</text>
</comment>
<dbReference type="CDD" id="cd03225">
    <property type="entry name" value="ABC_cobalt_CbiO_domain1"/>
    <property type="match status" value="2"/>
</dbReference>
<keyword evidence="8" id="KW-0067">ATP-binding</keyword>
<dbReference type="eggNOG" id="COG0619">
    <property type="taxonomic scope" value="Bacteria"/>
</dbReference>
<dbReference type="SUPFAM" id="SSF52540">
    <property type="entry name" value="P-loop containing nucleoside triphosphate hydrolases"/>
    <property type="match status" value="2"/>
</dbReference>
<dbReference type="GO" id="GO:0043190">
    <property type="term" value="C:ATP-binding cassette (ABC) transporter complex"/>
    <property type="evidence" value="ECO:0007669"/>
    <property type="project" value="TreeGrafter"/>
</dbReference>
<dbReference type="Pfam" id="PF00005">
    <property type="entry name" value="ABC_tran"/>
    <property type="match status" value="2"/>
</dbReference>
<dbReference type="InterPro" id="IPR027417">
    <property type="entry name" value="P-loop_NTPase"/>
</dbReference>
<evidence type="ECO:0000256" key="7">
    <source>
        <dbReference type="ARBA" id="ARBA00022741"/>
    </source>
</evidence>
<evidence type="ECO:0000256" key="12">
    <source>
        <dbReference type="SAM" id="MobiDB-lite"/>
    </source>
</evidence>
<dbReference type="PROSITE" id="PS00211">
    <property type="entry name" value="ABC_TRANSPORTER_1"/>
    <property type="match status" value="1"/>
</dbReference>
<evidence type="ECO:0000256" key="2">
    <source>
        <dbReference type="ARBA" id="ARBA00004236"/>
    </source>
</evidence>
<organism evidence="15 16">
    <name type="scientific">Bifidobacterium reuteri DSM 23975</name>
    <dbReference type="NCBI Taxonomy" id="1437610"/>
    <lineage>
        <taxon>Bacteria</taxon>
        <taxon>Bacillati</taxon>
        <taxon>Actinomycetota</taxon>
        <taxon>Actinomycetes</taxon>
        <taxon>Bifidobacteriales</taxon>
        <taxon>Bifidobacteriaceae</taxon>
        <taxon>Bifidobacterium</taxon>
    </lineage>
</organism>
<comment type="caution">
    <text evidence="15">The sequence shown here is derived from an EMBL/GenBank/DDBJ whole genome shotgun (WGS) entry which is preliminary data.</text>
</comment>
<dbReference type="STRING" id="1437610.BREU_0978"/>
<sequence>MSDSHSPDMSPIAELRHVRFSYDHGATWALDDVSLTIQPGERICLVGPNGSGKSTLARLIAGLTAPDGGDITLLGHHVFGSDSGPDADAYRAARRGIGMVFQNPEDQIVTTIVEDDIAFGPENLGIPREDIGMRIARTLESVGLSSHRGSDPTRMSGGQQQRTAIAGMLAMNSRILVLDEPTAMLDETARGEVMAILDTLQTRGTTIIHVTHRPMETLHADRVVHMEGGHITAIAASHDAEPHDAEPHGTDGAGTVVPATADITCPDPAVGTVAAGAAPTSPLPLLGQKEPAAMSPAIQVRHLSYRYGSGRTVIRDLSFHMDAGKTVALMGANGSGKSTLARLLCALAKPVVGSVEVAGVPVASMTATACTRRNGKPRLANRRQLAELRRHVGYVMQHPEHQLFADTVAEDVAYGPRNQGLGESTVQERVKQALEMLHIAHLADRSPFDLSGGQQRLVAIAGVVACRPDVLIMDEPTASLDVHATSRIHELIRTLKAQGVTMLIVTHDRAEAYALADRVVRMPDAHDAPMASDGVRPDLAQAGTHTATSSAQAPSSAGQSAIQAVHPTSTKQSVMQRLDPRAKMVCFLAAMFTMFAVNTPIQLGLGIALTLGMIAAARLNPLRLIAAIHPILALLALMSLANLVVVRTGPTLVAWGPFSITGDGVTIAVLYTCRFALVIIMGAIFLNTTTPTAMTDAFASLLKPLRHLGIHTQEIALVMSLALRFIPTLTSETTSIINAQAARGGTVETGSLPQRVKAMSAIIVPVFAGTLRHADNLSLALDARCYEEGITRTHWRVFSPSWRDAAFTMIIVCYIAAIIAMNILA</sequence>
<feature type="transmembrane region" description="Helical" evidence="13">
    <location>
        <begin position="624"/>
        <end position="645"/>
    </location>
</feature>
<dbReference type="EMBL" id="JGZK01000006">
    <property type="protein sequence ID" value="KFI85799.1"/>
    <property type="molecule type" value="Genomic_DNA"/>
</dbReference>
<dbReference type="AlphaFoldDB" id="A0A087CR99"/>
<feature type="transmembrane region" description="Helical" evidence="13">
    <location>
        <begin position="587"/>
        <end position="612"/>
    </location>
</feature>
<dbReference type="GO" id="GO:0042626">
    <property type="term" value="F:ATPase-coupled transmembrane transporter activity"/>
    <property type="evidence" value="ECO:0007669"/>
    <property type="project" value="TreeGrafter"/>
</dbReference>
<name>A0A087CR99_9BIFI</name>
<feature type="domain" description="ABC transporter" evidence="14">
    <location>
        <begin position="13"/>
        <end position="253"/>
    </location>
</feature>
<dbReference type="Gene3D" id="3.40.50.300">
    <property type="entry name" value="P-loop containing nucleotide triphosphate hydrolases"/>
    <property type="match status" value="2"/>
</dbReference>
<evidence type="ECO:0000256" key="6">
    <source>
        <dbReference type="ARBA" id="ARBA00022692"/>
    </source>
</evidence>
<dbReference type="NCBIfam" id="NF010167">
    <property type="entry name" value="PRK13648.1"/>
    <property type="match status" value="2"/>
</dbReference>
<comment type="subcellular location">
    <subcellularLocation>
        <location evidence="2">Cell membrane</location>
    </subcellularLocation>
    <subcellularLocation>
        <location evidence="1">Membrane</location>
        <topology evidence="1">Multi-pass membrane protein</topology>
    </subcellularLocation>
</comment>
<feature type="region of interest" description="Disordered" evidence="12">
    <location>
        <begin position="543"/>
        <end position="566"/>
    </location>
</feature>
<keyword evidence="16" id="KW-1185">Reference proteome</keyword>
<dbReference type="PANTHER" id="PTHR43553:SF24">
    <property type="entry name" value="ENERGY-COUPLING FACTOR TRANSPORTER ATP-BINDING PROTEIN ECFA1"/>
    <property type="match status" value="1"/>
</dbReference>
<dbReference type="PROSITE" id="PS50893">
    <property type="entry name" value="ABC_TRANSPORTER_2"/>
    <property type="match status" value="2"/>
</dbReference>
<keyword evidence="11 13" id="KW-0472">Membrane</keyword>
<evidence type="ECO:0000256" key="5">
    <source>
        <dbReference type="ARBA" id="ARBA00022475"/>
    </source>
</evidence>
<dbReference type="InterPro" id="IPR017871">
    <property type="entry name" value="ABC_transporter-like_CS"/>
</dbReference>
<dbReference type="InterPro" id="IPR003593">
    <property type="entry name" value="AAA+_ATPase"/>
</dbReference>
<evidence type="ECO:0000256" key="4">
    <source>
        <dbReference type="ARBA" id="ARBA00022448"/>
    </source>
</evidence>
<feature type="transmembrane region" description="Helical" evidence="13">
    <location>
        <begin position="805"/>
        <end position="824"/>
    </location>
</feature>
<reference evidence="15 16" key="1">
    <citation type="submission" date="2014-03" db="EMBL/GenBank/DDBJ databases">
        <title>Genomics of Bifidobacteria.</title>
        <authorList>
            <person name="Ventura M."/>
            <person name="Milani C."/>
            <person name="Lugli G.A."/>
        </authorList>
    </citation>
    <scope>NUCLEOTIDE SEQUENCE [LARGE SCALE GENOMIC DNA]</scope>
    <source>
        <strain evidence="15 16">DSM 23975</strain>
    </source>
</reference>
<dbReference type="EC" id="3.6.3.25" evidence="15"/>
<evidence type="ECO:0000313" key="16">
    <source>
        <dbReference type="Proteomes" id="UP000028984"/>
    </source>
</evidence>
<keyword evidence="10 13" id="KW-1133">Transmembrane helix</keyword>
<evidence type="ECO:0000259" key="14">
    <source>
        <dbReference type="PROSITE" id="PS50893"/>
    </source>
</evidence>
<dbReference type="InterPro" id="IPR050095">
    <property type="entry name" value="ECF_ABC_transporter_ATP-bd"/>
</dbReference>
<keyword evidence="5" id="KW-1003">Cell membrane</keyword>
<feature type="compositionally biased region" description="Low complexity" evidence="12">
    <location>
        <begin position="547"/>
        <end position="564"/>
    </location>
</feature>
<gene>
    <name evidence="15" type="ORF">BREU_0978</name>
</gene>
<evidence type="ECO:0000256" key="13">
    <source>
        <dbReference type="SAM" id="Phobius"/>
    </source>
</evidence>
<protein>
    <submittedName>
        <fullName evidence="15">Fused ATP binding protein and permease of ABC transporter</fullName>
        <ecNumber evidence="15">3.6.3.25</ecNumber>
    </submittedName>
</protein>
<evidence type="ECO:0000256" key="10">
    <source>
        <dbReference type="ARBA" id="ARBA00022989"/>
    </source>
</evidence>
<dbReference type="Proteomes" id="UP000028984">
    <property type="component" value="Unassembled WGS sequence"/>
</dbReference>
<evidence type="ECO:0000256" key="1">
    <source>
        <dbReference type="ARBA" id="ARBA00004141"/>
    </source>
</evidence>
<keyword evidence="15" id="KW-0378">Hydrolase</keyword>
<keyword evidence="4" id="KW-0813">Transport</keyword>
<dbReference type="CDD" id="cd16914">
    <property type="entry name" value="EcfT"/>
    <property type="match status" value="1"/>
</dbReference>
<dbReference type="FunFam" id="3.40.50.300:FF:000224">
    <property type="entry name" value="Energy-coupling factor transporter ATP-binding protein EcfA"/>
    <property type="match status" value="1"/>
</dbReference>